<accession>A0A2N9VRS3</accession>
<sequence>MVTICDRRYISDCSKRPQGGTFLKPDHFQVTSACTAVNHILARVGDKWTVLVVNYLGNRSMRFNELKRTINGISQKMLTSTLRGLERDGFVTRTVYPTIPPRVDYELTDLGRDLLVPVRALGDWAIKNEQRVGEARARFDAAHGGKEAQPPFAHAAE</sequence>
<dbReference type="InterPro" id="IPR036390">
    <property type="entry name" value="WH_DNA-bd_sf"/>
</dbReference>
<dbReference type="AlphaFoldDB" id="A0A2N9VRS3"/>
<dbReference type="Gene3D" id="1.10.10.10">
    <property type="entry name" value="Winged helix-like DNA-binding domain superfamily/Winged helix DNA-binding domain"/>
    <property type="match status" value="1"/>
</dbReference>
<evidence type="ECO:0000256" key="2">
    <source>
        <dbReference type="ARBA" id="ARBA00023125"/>
    </source>
</evidence>
<evidence type="ECO:0000259" key="5">
    <source>
        <dbReference type="PROSITE" id="PS51118"/>
    </source>
</evidence>
<dbReference type="OrthoDB" id="9800350at2"/>
<evidence type="ECO:0000256" key="1">
    <source>
        <dbReference type="ARBA" id="ARBA00023015"/>
    </source>
</evidence>
<dbReference type="InterPro" id="IPR002577">
    <property type="entry name" value="HTH_HxlR"/>
</dbReference>
<dbReference type="Proteomes" id="UP000232163">
    <property type="component" value="Unassembled WGS sequence"/>
</dbReference>
<evidence type="ECO:0000256" key="3">
    <source>
        <dbReference type="ARBA" id="ARBA00023163"/>
    </source>
</evidence>
<feature type="region of interest" description="Disordered" evidence="4">
    <location>
        <begin position="138"/>
        <end position="157"/>
    </location>
</feature>
<dbReference type="Pfam" id="PF01638">
    <property type="entry name" value="HxlR"/>
    <property type="match status" value="1"/>
</dbReference>
<organism evidence="6 7">
    <name type="scientific">Phyllobacterium zundukense</name>
    <dbReference type="NCBI Taxonomy" id="1867719"/>
    <lineage>
        <taxon>Bacteria</taxon>
        <taxon>Pseudomonadati</taxon>
        <taxon>Pseudomonadota</taxon>
        <taxon>Alphaproteobacteria</taxon>
        <taxon>Hyphomicrobiales</taxon>
        <taxon>Phyllobacteriaceae</taxon>
        <taxon>Phyllobacterium</taxon>
    </lineage>
</organism>
<evidence type="ECO:0000256" key="4">
    <source>
        <dbReference type="SAM" id="MobiDB-lite"/>
    </source>
</evidence>
<name>A0A2N9VRS3_9HYPH</name>
<keyword evidence="1" id="KW-0805">Transcription regulation</keyword>
<dbReference type="PANTHER" id="PTHR33204">
    <property type="entry name" value="TRANSCRIPTIONAL REGULATOR, MARR FAMILY"/>
    <property type="match status" value="1"/>
</dbReference>
<dbReference type="EMBL" id="MZMT01000053">
    <property type="protein sequence ID" value="PIO42191.1"/>
    <property type="molecule type" value="Genomic_DNA"/>
</dbReference>
<protein>
    <submittedName>
        <fullName evidence="6">Transcriptional regulator</fullName>
    </submittedName>
</protein>
<feature type="domain" description="HTH hxlR-type" evidence="5">
    <location>
        <begin position="34"/>
        <end position="133"/>
    </location>
</feature>
<keyword evidence="7" id="KW-1185">Reference proteome</keyword>
<gene>
    <name evidence="6" type="ORF">B5P45_24480</name>
</gene>
<keyword evidence="2" id="KW-0238">DNA-binding</keyword>
<keyword evidence="3" id="KW-0804">Transcription</keyword>
<evidence type="ECO:0000313" key="7">
    <source>
        <dbReference type="Proteomes" id="UP000232163"/>
    </source>
</evidence>
<reference evidence="7" key="1">
    <citation type="journal article" date="2017" name="Int J Environ Stud">
        <title>Does the Miocene-Pliocene relict legume Oxytropis triphylla form nitrogen-fixing nodules with a combination of bacterial strains?</title>
        <authorList>
            <person name="Safronova V."/>
            <person name="Belimov A."/>
            <person name="Sazanova A."/>
            <person name="Kuznetsova I."/>
            <person name="Popova J."/>
            <person name="Andronov E."/>
            <person name="Verkhozina A."/>
            <person name="Tikhonovich I."/>
        </authorList>
    </citation>
    <scope>NUCLEOTIDE SEQUENCE [LARGE SCALE GENOMIC DNA]</scope>
    <source>
        <strain evidence="7">Tri-38</strain>
    </source>
</reference>
<dbReference type="GO" id="GO:0003677">
    <property type="term" value="F:DNA binding"/>
    <property type="evidence" value="ECO:0007669"/>
    <property type="project" value="UniProtKB-KW"/>
</dbReference>
<dbReference type="PANTHER" id="PTHR33204:SF39">
    <property type="entry name" value="TRANSCRIPTIONAL REGULATORY PROTEIN"/>
    <property type="match status" value="1"/>
</dbReference>
<dbReference type="PROSITE" id="PS51118">
    <property type="entry name" value="HTH_HXLR"/>
    <property type="match status" value="1"/>
</dbReference>
<dbReference type="SUPFAM" id="SSF46785">
    <property type="entry name" value="Winged helix' DNA-binding domain"/>
    <property type="match status" value="1"/>
</dbReference>
<proteinExistence type="predicted"/>
<evidence type="ECO:0000313" key="6">
    <source>
        <dbReference type="EMBL" id="PIO42191.1"/>
    </source>
</evidence>
<dbReference type="InterPro" id="IPR036388">
    <property type="entry name" value="WH-like_DNA-bd_sf"/>
</dbReference>
<comment type="caution">
    <text evidence="6">The sequence shown here is derived from an EMBL/GenBank/DDBJ whole genome shotgun (WGS) entry which is preliminary data.</text>
</comment>